<keyword evidence="2" id="KW-1185">Reference proteome</keyword>
<name>A0ACC2IIK2_9PLEO</name>
<evidence type="ECO:0000313" key="1">
    <source>
        <dbReference type="EMBL" id="KAJ8114996.1"/>
    </source>
</evidence>
<dbReference type="EMBL" id="JAPHNI010000163">
    <property type="protein sequence ID" value="KAJ8114996.1"/>
    <property type="molecule type" value="Genomic_DNA"/>
</dbReference>
<evidence type="ECO:0000313" key="2">
    <source>
        <dbReference type="Proteomes" id="UP001153331"/>
    </source>
</evidence>
<reference evidence="1" key="1">
    <citation type="submission" date="2022-11" db="EMBL/GenBank/DDBJ databases">
        <title>Genome Sequence of Boeremia exigua.</title>
        <authorList>
            <person name="Buettner E."/>
        </authorList>
    </citation>
    <scope>NUCLEOTIDE SEQUENCE</scope>
    <source>
        <strain evidence="1">CU02</strain>
    </source>
</reference>
<proteinExistence type="predicted"/>
<protein>
    <submittedName>
        <fullName evidence="1">Uncharacterized protein</fullName>
    </submittedName>
</protein>
<sequence>MIKHTIISRLDGLILTASVDDGQEDAEFSEVKGKVKLVQRRLNRNSEPQASIESGSYTYHYLISGDLCFLCICDRSYPRKLAFTYLSDLSQEFTTIYQPQQFLSPTCRPYAFVEFDTFIQRTKKTYQDSRATQNLDKLNDELKDVTKVMTKNIEDLLYRGDSLERMGDISSRLREDSRKYKKAAVRINWELLLKQYGPIGGLAFIVETRDLRPASSADCAIDILGQRCRRDFNKEFGQCHGADNDIICLIGSLHHVSPTYKSKVWTPALNSPSILRLLLDMTMPKPHVVLLHGAWHSPIYFAKITALLQDHLYVVHAQQLPSVGVPPSWTPPSDLSQDTAAARSLVDRAIADGNDVVVICHSWGGTIASNALVGYSKKERAEKGLKGGVVKVGYMCAFMIDEGQSLESGEPPSWSEVNGPYLIAKDPKAFYSDLPESEQAYWFSQLQAHSRATCITPLTGASWKTIPSSYLLCEQDNAIPAAFQEIMANAAREKGAHVDIVRLDCGHSPFLSKPKETLSWIMGVAGEEVSATH</sequence>
<comment type="caution">
    <text evidence="1">The sequence shown here is derived from an EMBL/GenBank/DDBJ whole genome shotgun (WGS) entry which is preliminary data.</text>
</comment>
<organism evidence="1 2">
    <name type="scientific">Boeremia exigua</name>
    <dbReference type="NCBI Taxonomy" id="749465"/>
    <lineage>
        <taxon>Eukaryota</taxon>
        <taxon>Fungi</taxon>
        <taxon>Dikarya</taxon>
        <taxon>Ascomycota</taxon>
        <taxon>Pezizomycotina</taxon>
        <taxon>Dothideomycetes</taxon>
        <taxon>Pleosporomycetidae</taxon>
        <taxon>Pleosporales</taxon>
        <taxon>Pleosporineae</taxon>
        <taxon>Didymellaceae</taxon>
        <taxon>Boeremia</taxon>
    </lineage>
</organism>
<accession>A0ACC2IIK2</accession>
<dbReference type="Proteomes" id="UP001153331">
    <property type="component" value="Unassembled WGS sequence"/>
</dbReference>
<gene>
    <name evidence="1" type="ORF">OPT61_g3256</name>
</gene>